<dbReference type="PANTHER" id="PTHR11552">
    <property type="entry name" value="GLUCOSE-METHANOL-CHOLINE GMC OXIDOREDUCTASE"/>
    <property type="match status" value="1"/>
</dbReference>
<dbReference type="Gene3D" id="3.30.410.40">
    <property type="match status" value="1"/>
</dbReference>
<evidence type="ECO:0000256" key="3">
    <source>
        <dbReference type="ARBA" id="ARBA00022630"/>
    </source>
</evidence>
<dbReference type="Pfam" id="PF05199">
    <property type="entry name" value="GMC_oxred_C"/>
    <property type="match status" value="1"/>
</dbReference>
<comment type="cofactor">
    <cofactor evidence="1">
        <name>FAD</name>
        <dbReference type="ChEBI" id="CHEBI:57692"/>
    </cofactor>
</comment>
<dbReference type="Gene3D" id="3.50.50.60">
    <property type="entry name" value="FAD/NAD(P)-binding domain"/>
    <property type="match status" value="2"/>
</dbReference>
<gene>
    <name evidence="7" type="ORF">OEG84_18535</name>
</gene>
<dbReference type="InterPro" id="IPR036188">
    <property type="entry name" value="FAD/NAD-bd_sf"/>
</dbReference>
<dbReference type="SUPFAM" id="SSF54373">
    <property type="entry name" value="FAD-linked reductases, C-terminal domain"/>
    <property type="match status" value="1"/>
</dbReference>
<evidence type="ECO:0000313" key="8">
    <source>
        <dbReference type="Proteomes" id="UP001073227"/>
    </source>
</evidence>
<dbReference type="Gene3D" id="3.30.560.10">
    <property type="entry name" value="Glucose Oxidase, domain 3"/>
    <property type="match status" value="1"/>
</dbReference>
<dbReference type="RefSeq" id="WP_267655098.1">
    <property type="nucleotide sequence ID" value="NZ_JAOVZR010000001.1"/>
</dbReference>
<dbReference type="InterPro" id="IPR000172">
    <property type="entry name" value="GMC_OxRdtase_N"/>
</dbReference>
<evidence type="ECO:0000256" key="5">
    <source>
        <dbReference type="RuleBase" id="RU003968"/>
    </source>
</evidence>
<dbReference type="EMBL" id="JAOVZR010000001">
    <property type="protein sequence ID" value="MCY0149650.1"/>
    <property type="molecule type" value="Genomic_DNA"/>
</dbReference>
<dbReference type="InterPro" id="IPR012132">
    <property type="entry name" value="GMC_OxRdtase"/>
</dbReference>
<dbReference type="Proteomes" id="UP001073227">
    <property type="component" value="Unassembled WGS sequence"/>
</dbReference>
<dbReference type="Pfam" id="PF00732">
    <property type="entry name" value="GMC_oxred_N"/>
    <property type="match status" value="1"/>
</dbReference>
<keyword evidence="4 5" id="KW-0274">FAD</keyword>
<evidence type="ECO:0000256" key="4">
    <source>
        <dbReference type="ARBA" id="ARBA00022827"/>
    </source>
</evidence>
<name>A0ABT3ZCZ7_9HYPH</name>
<sequence>MTAEHFDYIVVGGGAAGAVLASRLSEETRFKVALIEAGPDMEPGTEPEDILDAYPIVAYFNRSYHWQNVKVHLDDPKTPDAEARRYEQAKVIGGGTSINGQFAFRGLPWDYEDWAEHGAAGWDWKGVLPYFKKLETDLDYGETEVHGGSGPMPLRRVPEKDWSPLTKATAKVLDKLGVKNIRDHNGCTDDGYFPMTVNNNVDGKRVSTARAYLTGEVRDRPNLTIMGSTEMRRILFDGNRACGVEIEGPQGTRTLGAGEVIISAGALQSPAILMRAGIGPADHLSEMGIEVRADRRGVGQNLQDHPMVALAAYLPKKSRLPKSMRRHIQMGYRYSSKLAKTTAGDMFVLASNRAAWHPLGRRLGSILVCVNRPYSTGYVRLVDRDPSTGPFVNFRQLSDERDLKRLEDGMHRLFGIVSEPEMTDVVGEVFPATFSDRVRKLGAVSKLNWFLTLIAAGIMGSGSLARKLMIEKVIVPDVDVQGLRKSPNQLRSWIIDNTCGSWHASGTCRMGDRNDPDAVVDPDGKVIGVEGLRVVDASIMPSVISGNTMLTTVMAGEKIADTIKAGA</sequence>
<dbReference type="InterPro" id="IPR007867">
    <property type="entry name" value="GMC_OxRtase_C"/>
</dbReference>
<reference evidence="7" key="1">
    <citation type="submission" date="2022-10" db="EMBL/GenBank/DDBJ databases">
        <title>Hoeflea sp. G2-23, isolated from marine algae.</title>
        <authorList>
            <person name="Kristyanto S."/>
            <person name="Kim J.M."/>
            <person name="Jeon C.O."/>
        </authorList>
    </citation>
    <scope>NUCLEOTIDE SEQUENCE</scope>
    <source>
        <strain evidence="7">G2-23</strain>
    </source>
</reference>
<feature type="domain" description="Glucose-methanol-choline oxidoreductase N-terminal" evidence="6">
    <location>
        <begin position="89"/>
        <end position="112"/>
    </location>
</feature>
<evidence type="ECO:0000256" key="1">
    <source>
        <dbReference type="ARBA" id="ARBA00001974"/>
    </source>
</evidence>
<keyword evidence="8" id="KW-1185">Reference proteome</keyword>
<evidence type="ECO:0000256" key="2">
    <source>
        <dbReference type="ARBA" id="ARBA00010790"/>
    </source>
</evidence>
<evidence type="ECO:0000313" key="7">
    <source>
        <dbReference type="EMBL" id="MCY0149650.1"/>
    </source>
</evidence>
<evidence type="ECO:0000259" key="6">
    <source>
        <dbReference type="PROSITE" id="PS00623"/>
    </source>
</evidence>
<keyword evidence="3 5" id="KW-0285">Flavoprotein</keyword>
<comment type="caution">
    <text evidence="7">The sequence shown here is derived from an EMBL/GenBank/DDBJ whole genome shotgun (WGS) entry which is preliminary data.</text>
</comment>
<proteinExistence type="inferred from homology"/>
<dbReference type="PIRSF" id="PIRSF000137">
    <property type="entry name" value="Alcohol_oxidase"/>
    <property type="match status" value="1"/>
</dbReference>
<organism evidence="7 8">
    <name type="scientific">Hoeflea algicola</name>
    <dbReference type="NCBI Taxonomy" id="2983763"/>
    <lineage>
        <taxon>Bacteria</taxon>
        <taxon>Pseudomonadati</taxon>
        <taxon>Pseudomonadota</taxon>
        <taxon>Alphaproteobacteria</taxon>
        <taxon>Hyphomicrobiales</taxon>
        <taxon>Rhizobiaceae</taxon>
        <taxon>Hoeflea</taxon>
    </lineage>
</organism>
<dbReference type="SUPFAM" id="SSF51905">
    <property type="entry name" value="FAD/NAD(P)-binding domain"/>
    <property type="match status" value="1"/>
</dbReference>
<dbReference type="PROSITE" id="PS00623">
    <property type="entry name" value="GMC_OXRED_1"/>
    <property type="match status" value="1"/>
</dbReference>
<dbReference type="PANTHER" id="PTHR11552:SF147">
    <property type="entry name" value="CHOLINE DEHYDROGENASE, MITOCHONDRIAL"/>
    <property type="match status" value="1"/>
</dbReference>
<accession>A0ABT3ZCZ7</accession>
<protein>
    <submittedName>
        <fullName evidence="7">GMC family oxidoreductase N-terminal domain-containing protein</fullName>
    </submittedName>
</protein>
<comment type="similarity">
    <text evidence="2 5">Belongs to the GMC oxidoreductase family.</text>
</comment>